<keyword evidence="3 6" id="KW-0489">Methyltransferase</keyword>
<dbReference type="GO" id="GO:0005737">
    <property type="term" value="C:cytoplasm"/>
    <property type="evidence" value="ECO:0007669"/>
    <property type="project" value="UniProtKB-SubCell"/>
</dbReference>
<dbReference type="InterPro" id="IPR029063">
    <property type="entry name" value="SAM-dependent_MTases_sf"/>
</dbReference>
<dbReference type="NCBIfam" id="TIGR00006">
    <property type="entry name" value="16S rRNA (cytosine(1402)-N(4))-methyltransferase RsmH"/>
    <property type="match status" value="1"/>
</dbReference>
<keyword evidence="4 6" id="KW-0808">Transferase</keyword>
<protein>
    <recommendedName>
        <fullName evidence="6">Ribosomal RNA small subunit methyltransferase H</fullName>
        <ecNumber evidence="6">2.1.1.199</ecNumber>
    </recommendedName>
    <alternativeName>
        <fullName evidence="6">16S rRNA m(4)C1402 methyltransferase</fullName>
    </alternativeName>
    <alternativeName>
        <fullName evidence="6">rRNA (cytosine-N(4)-)-methyltransferase RsmH</fullName>
    </alternativeName>
</protein>
<dbReference type="EC" id="2.1.1.199" evidence="6"/>
<dbReference type="InterPro" id="IPR002903">
    <property type="entry name" value="RsmH"/>
</dbReference>
<evidence type="ECO:0000256" key="3">
    <source>
        <dbReference type="ARBA" id="ARBA00022603"/>
    </source>
</evidence>
<dbReference type="PIRSF" id="PIRSF004486">
    <property type="entry name" value="MraW"/>
    <property type="match status" value="1"/>
</dbReference>
<sequence length="314" mass="36226">MNQNIKHIPVMTKELIDSLQIQDNGIYIDTTFGLGGHSIEILKKLGKNGKLYAIDKDLNSVLIGKKITDQRFCIIHDSFSKILNYAKSNKIVGKVDGILFDLGVSSLQIEDYKRGFSFKKNGPLDMRMNQTCGITASDWINKSDTKKIIFVLKKFGEERFAKKIAHEIKDYKRKKKIKETLELVNIIKKSIPIKNIFKHPARRTFQAIRIYINQELEEIQSALEDTLKILKPGGRITVISFHSLEDRIIKKFMTKHSTKAQIPCGMAITEKEIKKLKICKLKIINRLFPTYEEIQKNPRSRSSILRTAELKKYE</sequence>
<gene>
    <name evidence="6 7" type="primary">rsmH</name>
    <name evidence="7" type="ORF">OWM53_01155</name>
</gene>
<evidence type="ECO:0000256" key="6">
    <source>
        <dbReference type="HAMAP-Rule" id="MF_01007"/>
    </source>
</evidence>
<dbReference type="PANTHER" id="PTHR11265:SF0">
    <property type="entry name" value="12S RRNA N4-METHYLCYTIDINE METHYLTRANSFERASE"/>
    <property type="match status" value="1"/>
</dbReference>
<comment type="subcellular location">
    <subcellularLocation>
        <location evidence="6">Cytoplasm</location>
    </subcellularLocation>
</comment>
<evidence type="ECO:0000256" key="5">
    <source>
        <dbReference type="ARBA" id="ARBA00022691"/>
    </source>
</evidence>
<dbReference type="Gene3D" id="1.10.150.170">
    <property type="entry name" value="Putative methyltransferase TM0872, insert domain"/>
    <property type="match status" value="1"/>
</dbReference>
<accession>A0A4D6XND4</accession>
<feature type="binding site" evidence="6">
    <location>
        <position position="79"/>
    </location>
    <ligand>
        <name>S-adenosyl-L-methionine</name>
        <dbReference type="ChEBI" id="CHEBI:59789"/>
    </ligand>
</feature>
<evidence type="ECO:0000313" key="8">
    <source>
        <dbReference type="Proteomes" id="UP001163441"/>
    </source>
</evidence>
<feature type="binding site" evidence="6">
    <location>
        <begin position="35"/>
        <end position="37"/>
    </location>
    <ligand>
        <name>S-adenosyl-L-methionine</name>
        <dbReference type="ChEBI" id="CHEBI:59789"/>
    </ligand>
</feature>
<dbReference type="PANTHER" id="PTHR11265">
    <property type="entry name" value="S-ADENOSYL-METHYLTRANSFERASE MRAW"/>
    <property type="match status" value="1"/>
</dbReference>
<keyword evidence="6" id="KW-0963">Cytoplasm</keyword>
<comment type="catalytic activity">
    <reaction evidence="6">
        <text>cytidine(1402) in 16S rRNA + S-adenosyl-L-methionine = N(4)-methylcytidine(1402) in 16S rRNA + S-adenosyl-L-homocysteine + H(+)</text>
        <dbReference type="Rhea" id="RHEA:42928"/>
        <dbReference type="Rhea" id="RHEA-COMP:10286"/>
        <dbReference type="Rhea" id="RHEA-COMP:10287"/>
        <dbReference type="ChEBI" id="CHEBI:15378"/>
        <dbReference type="ChEBI" id="CHEBI:57856"/>
        <dbReference type="ChEBI" id="CHEBI:59789"/>
        <dbReference type="ChEBI" id="CHEBI:74506"/>
        <dbReference type="ChEBI" id="CHEBI:82748"/>
        <dbReference type="EC" id="2.1.1.199"/>
    </reaction>
</comment>
<evidence type="ECO:0000256" key="2">
    <source>
        <dbReference type="ARBA" id="ARBA00022552"/>
    </source>
</evidence>
<evidence type="ECO:0000256" key="4">
    <source>
        <dbReference type="ARBA" id="ARBA00022679"/>
    </source>
</evidence>
<dbReference type="Gene3D" id="3.40.50.150">
    <property type="entry name" value="Vaccinia Virus protein VP39"/>
    <property type="match status" value="1"/>
</dbReference>
<dbReference type="GO" id="GO:0071424">
    <property type="term" value="F:rRNA (cytosine-N4-)-methyltransferase activity"/>
    <property type="evidence" value="ECO:0007669"/>
    <property type="project" value="UniProtKB-UniRule"/>
</dbReference>
<keyword evidence="2 6" id="KW-0698">rRNA processing</keyword>
<comment type="similarity">
    <text evidence="1 6">Belongs to the methyltransferase superfamily. RsmH family.</text>
</comment>
<dbReference type="AlphaFoldDB" id="A0A4D6XND4"/>
<name>A0A4D6XND4_9GAMM</name>
<comment type="function">
    <text evidence="6">Specifically methylates the N4 position of cytidine in position 1402 (C1402) of 16S rRNA.</text>
</comment>
<dbReference type="EMBL" id="CP113403">
    <property type="protein sequence ID" value="WAI17989.1"/>
    <property type="molecule type" value="Genomic_DNA"/>
</dbReference>
<dbReference type="SUPFAM" id="SSF81799">
    <property type="entry name" value="Putative methyltransferase TM0872, insert domain"/>
    <property type="match status" value="1"/>
</dbReference>
<evidence type="ECO:0000313" key="7">
    <source>
        <dbReference type="EMBL" id="WAI17989.1"/>
    </source>
</evidence>
<organism evidence="7 8">
    <name type="scientific">Buchnera aphidicola</name>
    <name type="common">Aphis craccivora</name>
    <dbReference type="NCBI Taxonomy" id="466616"/>
    <lineage>
        <taxon>Bacteria</taxon>
        <taxon>Pseudomonadati</taxon>
        <taxon>Pseudomonadota</taxon>
        <taxon>Gammaproteobacteria</taxon>
        <taxon>Enterobacterales</taxon>
        <taxon>Erwiniaceae</taxon>
        <taxon>Buchnera</taxon>
    </lineage>
</organism>
<dbReference type="HAMAP" id="MF_01007">
    <property type="entry name" value="16SrRNA_methyltr_H"/>
    <property type="match status" value="1"/>
</dbReference>
<dbReference type="GO" id="GO:0070475">
    <property type="term" value="P:rRNA base methylation"/>
    <property type="evidence" value="ECO:0007669"/>
    <property type="project" value="UniProtKB-UniRule"/>
</dbReference>
<dbReference type="SUPFAM" id="SSF53335">
    <property type="entry name" value="S-adenosyl-L-methionine-dependent methyltransferases"/>
    <property type="match status" value="1"/>
</dbReference>
<dbReference type="OrthoDB" id="9806637at2"/>
<feature type="binding site" evidence="6">
    <location>
        <position position="101"/>
    </location>
    <ligand>
        <name>S-adenosyl-L-methionine</name>
        <dbReference type="ChEBI" id="CHEBI:59789"/>
    </ligand>
</feature>
<dbReference type="Proteomes" id="UP001163441">
    <property type="component" value="Chromosome"/>
</dbReference>
<feature type="binding site" evidence="6">
    <location>
        <position position="108"/>
    </location>
    <ligand>
        <name>S-adenosyl-L-methionine</name>
        <dbReference type="ChEBI" id="CHEBI:59789"/>
    </ligand>
</feature>
<dbReference type="Pfam" id="PF01795">
    <property type="entry name" value="Methyltransf_5"/>
    <property type="match status" value="1"/>
</dbReference>
<keyword evidence="5 6" id="KW-0949">S-adenosyl-L-methionine</keyword>
<proteinExistence type="inferred from homology"/>
<reference evidence="7" key="1">
    <citation type="submission" date="2022-11" db="EMBL/GenBank/DDBJ databases">
        <title>The whole genome sequencing of pests is an important tool to study the evolution of the plant-insect interaction and insecticide resistance.</title>
        <authorList>
            <person name="Kananovich Y."/>
        </authorList>
    </citation>
    <scope>NUCLEOTIDE SEQUENCE</scope>
    <source>
        <strain evidence="7">BSU_Aph_2016</strain>
    </source>
</reference>
<evidence type="ECO:0000256" key="1">
    <source>
        <dbReference type="ARBA" id="ARBA00010396"/>
    </source>
</evidence>
<feature type="binding site" evidence="6">
    <location>
        <position position="55"/>
    </location>
    <ligand>
        <name>S-adenosyl-L-methionine</name>
        <dbReference type="ChEBI" id="CHEBI:59789"/>
    </ligand>
</feature>
<dbReference type="RefSeq" id="WP_158360528.1">
    <property type="nucleotide sequence ID" value="NZ_CP034897.1"/>
</dbReference>
<dbReference type="InterPro" id="IPR023397">
    <property type="entry name" value="SAM-dep_MeTrfase_MraW_recog"/>
</dbReference>